<gene>
    <name evidence="8" type="ORF">H0H81_008867</name>
</gene>
<dbReference type="PANTHER" id="PTHR23507:SF1">
    <property type="entry name" value="FI18259P1-RELATED"/>
    <property type="match status" value="1"/>
</dbReference>
<protein>
    <recommendedName>
        <fullName evidence="7">Major facilitator superfamily (MFS) profile domain-containing protein</fullName>
    </recommendedName>
</protein>
<feature type="domain" description="Major facilitator superfamily (MFS) profile" evidence="7">
    <location>
        <begin position="125"/>
        <end position="629"/>
    </location>
</feature>
<dbReference type="AlphaFoldDB" id="A0A9P7FPQ7"/>
<dbReference type="PROSITE" id="PS50850">
    <property type="entry name" value="MFS"/>
    <property type="match status" value="1"/>
</dbReference>
<evidence type="ECO:0000313" key="9">
    <source>
        <dbReference type="Proteomes" id="UP000717328"/>
    </source>
</evidence>
<name>A0A9P7FPQ7_9AGAR</name>
<dbReference type="InterPro" id="IPR020846">
    <property type="entry name" value="MFS_dom"/>
</dbReference>
<dbReference type="InterPro" id="IPR036259">
    <property type="entry name" value="MFS_trans_sf"/>
</dbReference>
<feature type="transmembrane region" description="Helical" evidence="6">
    <location>
        <begin position="320"/>
        <end position="342"/>
    </location>
</feature>
<reference evidence="8" key="2">
    <citation type="submission" date="2021-10" db="EMBL/GenBank/DDBJ databases">
        <title>Phylogenomics reveals ancestral predisposition of the termite-cultivated fungus Termitomyces towards a domesticated lifestyle.</title>
        <authorList>
            <person name="Auxier B."/>
            <person name="Grum-Grzhimaylo A."/>
            <person name="Cardenas M.E."/>
            <person name="Lodge J.D."/>
            <person name="Laessoe T."/>
            <person name="Pedersen O."/>
            <person name="Smith M.E."/>
            <person name="Kuyper T.W."/>
            <person name="Franco-Molano E.A."/>
            <person name="Baroni T.J."/>
            <person name="Aanen D.K."/>
        </authorList>
    </citation>
    <scope>NUCLEOTIDE SEQUENCE</scope>
    <source>
        <strain evidence="8">D49</strain>
    </source>
</reference>
<dbReference type="PANTHER" id="PTHR23507">
    <property type="entry name" value="ZGC:174356"/>
    <property type="match status" value="1"/>
</dbReference>
<feature type="transmembrane region" description="Helical" evidence="6">
    <location>
        <begin position="571"/>
        <end position="593"/>
    </location>
</feature>
<feature type="transmembrane region" description="Helical" evidence="6">
    <location>
        <begin position="291"/>
        <end position="314"/>
    </location>
</feature>
<evidence type="ECO:0000256" key="6">
    <source>
        <dbReference type="SAM" id="Phobius"/>
    </source>
</evidence>
<evidence type="ECO:0000256" key="5">
    <source>
        <dbReference type="SAM" id="MobiDB-lite"/>
    </source>
</evidence>
<feature type="transmembrane region" description="Helical" evidence="6">
    <location>
        <begin position="605"/>
        <end position="624"/>
    </location>
</feature>
<feature type="transmembrane region" description="Helical" evidence="6">
    <location>
        <begin position="445"/>
        <end position="470"/>
    </location>
</feature>
<keyword evidence="9" id="KW-1185">Reference proteome</keyword>
<dbReference type="OrthoDB" id="3026777at2759"/>
<proteinExistence type="predicted"/>
<feature type="compositionally biased region" description="Polar residues" evidence="5">
    <location>
        <begin position="1"/>
        <end position="12"/>
    </location>
</feature>
<dbReference type="GO" id="GO:0016020">
    <property type="term" value="C:membrane"/>
    <property type="evidence" value="ECO:0007669"/>
    <property type="project" value="UniProtKB-SubCell"/>
</dbReference>
<comment type="subcellular location">
    <subcellularLocation>
        <location evidence="1">Membrane</location>
        <topology evidence="1">Multi-pass membrane protein</topology>
    </subcellularLocation>
</comment>
<keyword evidence="4 6" id="KW-0472">Membrane</keyword>
<reference evidence="8" key="1">
    <citation type="submission" date="2021-02" db="EMBL/GenBank/DDBJ databases">
        <authorList>
            <person name="Nieuwenhuis M."/>
            <person name="Van De Peppel L.J.J."/>
        </authorList>
    </citation>
    <scope>NUCLEOTIDE SEQUENCE</scope>
    <source>
        <strain evidence="8">D49</strain>
    </source>
</reference>
<accession>A0A9P7FPQ7</accession>
<evidence type="ECO:0000256" key="1">
    <source>
        <dbReference type="ARBA" id="ARBA00004141"/>
    </source>
</evidence>
<dbReference type="Gene3D" id="1.20.1250.20">
    <property type="entry name" value="MFS general substrate transporter like domains"/>
    <property type="match status" value="1"/>
</dbReference>
<comment type="caution">
    <text evidence="8">The sequence shown here is derived from an EMBL/GenBank/DDBJ whole genome shotgun (WGS) entry which is preliminary data.</text>
</comment>
<dbReference type="SUPFAM" id="SSF103473">
    <property type="entry name" value="MFS general substrate transporter"/>
    <property type="match status" value="1"/>
</dbReference>
<evidence type="ECO:0000256" key="3">
    <source>
        <dbReference type="ARBA" id="ARBA00022989"/>
    </source>
</evidence>
<dbReference type="GO" id="GO:0022857">
    <property type="term" value="F:transmembrane transporter activity"/>
    <property type="evidence" value="ECO:0007669"/>
    <property type="project" value="InterPro"/>
</dbReference>
<dbReference type="InterPro" id="IPR011701">
    <property type="entry name" value="MFS"/>
</dbReference>
<feature type="transmembrane region" description="Helical" evidence="6">
    <location>
        <begin position="252"/>
        <end position="279"/>
    </location>
</feature>
<dbReference type="Pfam" id="PF07690">
    <property type="entry name" value="MFS_1"/>
    <property type="match status" value="1"/>
</dbReference>
<keyword evidence="2 6" id="KW-0812">Transmembrane</keyword>
<feature type="transmembrane region" description="Helical" evidence="6">
    <location>
        <begin position="223"/>
        <end position="240"/>
    </location>
</feature>
<evidence type="ECO:0000256" key="4">
    <source>
        <dbReference type="ARBA" id="ARBA00023136"/>
    </source>
</evidence>
<feature type="transmembrane region" description="Helical" evidence="6">
    <location>
        <begin position="532"/>
        <end position="559"/>
    </location>
</feature>
<keyword evidence="3 6" id="KW-1133">Transmembrane helix</keyword>
<dbReference type="EMBL" id="JABCKI010005964">
    <property type="protein sequence ID" value="KAG5636197.1"/>
    <property type="molecule type" value="Genomic_DNA"/>
</dbReference>
<feature type="transmembrane region" description="Helical" evidence="6">
    <location>
        <begin position="505"/>
        <end position="526"/>
    </location>
</feature>
<feature type="transmembrane region" description="Helical" evidence="6">
    <location>
        <begin position="87"/>
        <end position="105"/>
    </location>
</feature>
<dbReference type="Proteomes" id="UP000717328">
    <property type="component" value="Unassembled WGS sequence"/>
</dbReference>
<evidence type="ECO:0000313" key="8">
    <source>
        <dbReference type="EMBL" id="KAG5636197.1"/>
    </source>
</evidence>
<organism evidence="8 9">
    <name type="scientific">Sphagnurus paluster</name>
    <dbReference type="NCBI Taxonomy" id="117069"/>
    <lineage>
        <taxon>Eukaryota</taxon>
        <taxon>Fungi</taxon>
        <taxon>Dikarya</taxon>
        <taxon>Basidiomycota</taxon>
        <taxon>Agaricomycotina</taxon>
        <taxon>Agaricomycetes</taxon>
        <taxon>Agaricomycetidae</taxon>
        <taxon>Agaricales</taxon>
        <taxon>Tricholomatineae</taxon>
        <taxon>Lyophyllaceae</taxon>
        <taxon>Sphagnurus</taxon>
    </lineage>
</organism>
<sequence length="658" mass="71793">MAPRSGLTSRPSSPGPYVPQPESLILPDGALGEEAAGLLEDLVHHHPHHRRIEDENEREDDFDADADYHRGREHHKQLPWWKRPSPWWVLCIMPFTAIAMSATIAPRIEIYTMLACRVHKPDIFRQTLPSLGGMFDFPGTSPILPPMIPANTTFNDNFGISSSDMKNGGSTPDKPNNACASDPTVQAAVAKLNAVITTSMGILSCLTTGWWGSFSDRHGRKRLLGISVIGVLATDLNFIFVSRNFQRLPGGYWFMILGPLIDGSVGSVTASVAAIHAYVADTTPEVKRSRVFSLSLGLLFAGMALGPTLGGLLIRFSGSVLSVFYAAAVVHFIYASLVWLALPESLLKSQMQTSQLKYDKELRKSALERASNPAVGLLFRSKRLFAFLSPLTTFLPEMDPVRPGENPLKRKRKDWNLTLIAAAYGLAFSIMFAASAFGWNSETMGYWLSMVGATRALFLAIVLPCIISFFKLRGKTSTLEASRNTSEGEPFLSDTIQKPKREHSAAFDLGLAHVSLVVEVISYTFMAIAPTAFFFTLFSMAAAMGSGLNPALQSVALAMYRRRGGTESGRLFGALSVVQALSSQILGPALYGLVYVKTVATFPRAIFIVSMVTIMLSYAFLLFVRLPKDSSELNASDALLAVGEEGALMGEETHAPRR</sequence>
<feature type="transmembrane region" description="Helical" evidence="6">
    <location>
        <begin position="417"/>
        <end position="439"/>
    </location>
</feature>
<evidence type="ECO:0000256" key="2">
    <source>
        <dbReference type="ARBA" id="ARBA00022692"/>
    </source>
</evidence>
<evidence type="ECO:0000259" key="7">
    <source>
        <dbReference type="PROSITE" id="PS50850"/>
    </source>
</evidence>
<feature type="region of interest" description="Disordered" evidence="5">
    <location>
        <begin position="1"/>
        <end position="26"/>
    </location>
</feature>